<dbReference type="PANTHER" id="PTHR31626">
    <property type="entry name" value="SUSHI DOMAIN-CONTAINING PROTEIN"/>
    <property type="match status" value="1"/>
</dbReference>
<organism evidence="12 13">
    <name type="scientific">Xiphophorus couchianus</name>
    <name type="common">Monterrey platyfish</name>
    <dbReference type="NCBI Taxonomy" id="32473"/>
    <lineage>
        <taxon>Eukaryota</taxon>
        <taxon>Metazoa</taxon>
        <taxon>Chordata</taxon>
        <taxon>Craniata</taxon>
        <taxon>Vertebrata</taxon>
        <taxon>Euteleostomi</taxon>
        <taxon>Actinopterygii</taxon>
        <taxon>Neopterygii</taxon>
        <taxon>Teleostei</taxon>
        <taxon>Neoteleostei</taxon>
        <taxon>Acanthomorphata</taxon>
        <taxon>Ovalentaria</taxon>
        <taxon>Atherinomorphae</taxon>
        <taxon>Cyprinodontiformes</taxon>
        <taxon>Poeciliidae</taxon>
        <taxon>Poeciliinae</taxon>
        <taxon>Xiphophorus</taxon>
    </lineage>
</organism>
<name>A0A3B5M632_9TELE</name>
<dbReference type="PANTHER" id="PTHR31626:SF2">
    <property type="entry name" value="PROTEIN FAM171B"/>
    <property type="match status" value="1"/>
</dbReference>
<evidence type="ECO:0000256" key="7">
    <source>
        <dbReference type="ARBA" id="ARBA00023180"/>
    </source>
</evidence>
<sequence length="677" mass="73961">IKSSSAPPPAAGVLFLFALSQTNLFPSWPVGALHQEPLKTLSSSFILRVQVSDMLTGRPLSKAAVELFVNHTLRSSAFSGDGGDARLHVPFHAGLPVAVATSKQGFISALLLWETSRKPIFSSVTLSLLALTRGNIWLFDDSVLITSRTAVSQATVSFPQRLLNLTHGGNLTAIRSYLTVPRLTSDQGDSLNTLGIVSSKSGFVSVELSPVAAVSVRLFSGDVELNVSGPIQISLNVPESRGLQESDVVPAWFFSRTTGGWMRRGLGKMTLVDGKLMWTFTAPHLGYWIAAPVTSSFFGLQTLVDFILQHSFFLVVLVGGTLVVIVCLLFGLLCYCRKDQTTSTDDEESETSGQNQNQRNGFCVPAKSSDVIANPSAVVVSLDGNELDFIGATSEQTRTPDGLFFYNQPVAILPAPAFFHLEEHPDQSDWSRSATLPRATNGATAAEPQRKESFTQTLQTEEQLRTADGSEPASRTTFGLPESASVPGTLNKLAGNRHSVHAVMGLSKVALPQPPRAWFVSLEGKPAAEIRYAGSEQQRRRQTMDSRETSLDSGVDLSELNQTTGRRVTLERNATFIKNPTNKNTQHLWLSADSAHILNECGDILSVNEHKKITEKPKEEQMSLLLEMIIRKGPDTCEAFMDILRSNQGRYHQLQQFFSSSSDGQETSHQIYHLNFI</sequence>
<evidence type="ECO:0000256" key="5">
    <source>
        <dbReference type="ARBA" id="ARBA00022989"/>
    </source>
</evidence>
<keyword evidence="4" id="KW-0732">Signal</keyword>
<feature type="domain" description="FAM171 N-terminal" evidence="10">
    <location>
        <begin position="47"/>
        <end position="291"/>
    </location>
</feature>
<accession>A0A3B5M632</accession>
<evidence type="ECO:0000256" key="6">
    <source>
        <dbReference type="ARBA" id="ARBA00023136"/>
    </source>
</evidence>
<comment type="similarity">
    <text evidence="2">Belongs to the FAM171 family.</text>
</comment>
<dbReference type="Pfam" id="PF10577">
    <property type="entry name" value="FAM171A1-2-B_N"/>
    <property type="match status" value="1"/>
</dbReference>
<dbReference type="InterPro" id="IPR048530">
    <property type="entry name" value="FAM171_N"/>
</dbReference>
<comment type="subcellular location">
    <subcellularLocation>
        <location evidence="1">Membrane</location>
        <topology evidence="1">Single-pass type I membrane protein</topology>
    </subcellularLocation>
</comment>
<reference evidence="12" key="2">
    <citation type="submission" date="2025-09" db="UniProtKB">
        <authorList>
            <consortium name="Ensembl"/>
        </authorList>
    </citation>
    <scope>IDENTIFICATION</scope>
</reference>
<feature type="compositionally biased region" description="Basic and acidic residues" evidence="8">
    <location>
        <begin position="537"/>
        <end position="550"/>
    </location>
</feature>
<feature type="domain" description="FAM171 C-terminal" evidence="11">
    <location>
        <begin position="427"/>
        <end position="588"/>
    </location>
</feature>
<keyword evidence="7" id="KW-0325">Glycoprotein</keyword>
<evidence type="ECO:0000313" key="12">
    <source>
        <dbReference type="Ensembl" id="ENSXCOP00000019658.1"/>
    </source>
</evidence>
<dbReference type="Ensembl" id="ENSXCOT00000019903.1">
    <property type="protein sequence ID" value="ENSXCOP00000019658.1"/>
    <property type="gene ID" value="ENSXCOG00000014767.1"/>
</dbReference>
<dbReference type="GeneTree" id="ENSGT00950000183184"/>
<dbReference type="InterPro" id="IPR011029">
    <property type="entry name" value="DEATH-like_dom_sf"/>
</dbReference>
<dbReference type="Proteomes" id="UP000261380">
    <property type="component" value="Unplaced"/>
</dbReference>
<evidence type="ECO:0000313" key="13">
    <source>
        <dbReference type="Proteomes" id="UP000261380"/>
    </source>
</evidence>
<evidence type="ECO:0000256" key="8">
    <source>
        <dbReference type="SAM" id="MobiDB-lite"/>
    </source>
</evidence>
<feature type="transmembrane region" description="Helical" evidence="9">
    <location>
        <begin position="285"/>
        <end position="304"/>
    </location>
</feature>
<proteinExistence type="inferred from homology"/>
<dbReference type="AlphaFoldDB" id="A0A3B5M632"/>
<dbReference type="Pfam" id="PF20771">
    <property type="entry name" value="FAM171A1-2-B_C"/>
    <property type="match status" value="1"/>
</dbReference>
<dbReference type="GO" id="GO:0016020">
    <property type="term" value="C:membrane"/>
    <property type="evidence" value="ECO:0007669"/>
    <property type="project" value="UniProtKB-SubCell"/>
</dbReference>
<dbReference type="Gene3D" id="1.10.533.10">
    <property type="entry name" value="Death Domain, Fas"/>
    <property type="match status" value="1"/>
</dbReference>
<keyword evidence="3 9" id="KW-0812">Transmembrane</keyword>
<feature type="region of interest" description="Disordered" evidence="8">
    <location>
        <begin position="439"/>
        <end position="489"/>
    </location>
</feature>
<dbReference type="InterPro" id="IPR018890">
    <property type="entry name" value="FAM171"/>
</dbReference>
<keyword evidence="13" id="KW-1185">Reference proteome</keyword>
<feature type="transmembrane region" description="Helical" evidence="9">
    <location>
        <begin position="311"/>
        <end position="333"/>
    </location>
</feature>
<evidence type="ECO:0000259" key="11">
    <source>
        <dbReference type="Pfam" id="PF20771"/>
    </source>
</evidence>
<evidence type="ECO:0008006" key="14">
    <source>
        <dbReference type="Google" id="ProtNLM"/>
    </source>
</evidence>
<evidence type="ECO:0000259" key="10">
    <source>
        <dbReference type="Pfam" id="PF10577"/>
    </source>
</evidence>
<protein>
    <recommendedName>
        <fullName evidence="14">Family with sequence similarity 171 member B</fullName>
    </recommendedName>
</protein>
<evidence type="ECO:0000256" key="3">
    <source>
        <dbReference type="ARBA" id="ARBA00022692"/>
    </source>
</evidence>
<evidence type="ECO:0000256" key="1">
    <source>
        <dbReference type="ARBA" id="ARBA00004479"/>
    </source>
</evidence>
<dbReference type="InterPro" id="IPR049175">
    <property type="entry name" value="FAM171_C"/>
</dbReference>
<dbReference type="CDD" id="cd01671">
    <property type="entry name" value="CARD"/>
    <property type="match status" value="1"/>
</dbReference>
<evidence type="ECO:0000256" key="9">
    <source>
        <dbReference type="SAM" id="Phobius"/>
    </source>
</evidence>
<reference evidence="12" key="1">
    <citation type="submission" date="2025-08" db="UniProtKB">
        <authorList>
            <consortium name="Ensembl"/>
        </authorList>
    </citation>
    <scope>IDENTIFICATION</scope>
</reference>
<keyword evidence="6 9" id="KW-0472">Membrane</keyword>
<evidence type="ECO:0000256" key="4">
    <source>
        <dbReference type="ARBA" id="ARBA00022729"/>
    </source>
</evidence>
<feature type="region of interest" description="Disordered" evidence="8">
    <location>
        <begin position="533"/>
        <end position="552"/>
    </location>
</feature>
<keyword evidence="5 9" id="KW-1133">Transmembrane helix</keyword>
<evidence type="ECO:0000256" key="2">
    <source>
        <dbReference type="ARBA" id="ARBA00006818"/>
    </source>
</evidence>